<proteinExistence type="predicted"/>
<gene>
    <name evidence="1" type="ORF">LMG31841_03509</name>
</gene>
<keyword evidence="2" id="KW-1185">Reference proteome</keyword>
<dbReference type="AlphaFoldDB" id="A0A9N8X2M0"/>
<evidence type="ECO:0000313" key="2">
    <source>
        <dbReference type="Proteomes" id="UP000789704"/>
    </source>
</evidence>
<dbReference type="RefSeq" id="WP_228879259.1">
    <property type="nucleotide sequence ID" value="NZ_CAJQZC010000006.1"/>
</dbReference>
<name>A0A9N8X2M0_9BURK</name>
<sequence length="87" mass="10164">MPEDQMPEIPSELLQRLQLKQEDVEDLSKYFAASLRAHMRNDFYRDVGKGAFGLIRKFFIVILLYLAWKGSGADHGWVEPLRKFFMG</sequence>
<comment type="caution">
    <text evidence="1">The sequence shown here is derived from an EMBL/GenBank/DDBJ whole genome shotgun (WGS) entry which is preliminary data.</text>
</comment>
<reference evidence="1" key="1">
    <citation type="submission" date="2021-04" db="EMBL/GenBank/DDBJ databases">
        <authorList>
            <person name="Vanwijnsberghe S."/>
        </authorList>
    </citation>
    <scope>NUCLEOTIDE SEQUENCE</scope>
    <source>
        <strain evidence="1">LMG 31841</strain>
    </source>
</reference>
<dbReference type="Proteomes" id="UP000789704">
    <property type="component" value="Unassembled WGS sequence"/>
</dbReference>
<dbReference type="EMBL" id="CAJQZC010000006">
    <property type="protein sequence ID" value="CAG4905968.1"/>
    <property type="molecule type" value="Genomic_DNA"/>
</dbReference>
<evidence type="ECO:0000313" key="1">
    <source>
        <dbReference type="EMBL" id="CAG4905968.1"/>
    </source>
</evidence>
<organism evidence="1 2">
    <name type="scientific">Paraburkholderia saeva</name>
    <dbReference type="NCBI Taxonomy" id="2777537"/>
    <lineage>
        <taxon>Bacteria</taxon>
        <taxon>Pseudomonadati</taxon>
        <taxon>Pseudomonadota</taxon>
        <taxon>Betaproteobacteria</taxon>
        <taxon>Burkholderiales</taxon>
        <taxon>Burkholderiaceae</taxon>
        <taxon>Paraburkholderia</taxon>
    </lineage>
</organism>
<accession>A0A9N8X2M0</accession>
<protein>
    <submittedName>
        <fullName evidence="1">Uncharacterized protein</fullName>
    </submittedName>
</protein>